<accession>A0A176W8L5</accession>
<dbReference type="AlphaFoldDB" id="A0A176W8L5"/>
<protein>
    <submittedName>
        <fullName evidence="1">Uncharacterized protein</fullName>
    </submittedName>
</protein>
<evidence type="ECO:0000313" key="1">
    <source>
        <dbReference type="EMBL" id="OAE29359.1"/>
    </source>
</evidence>
<comment type="caution">
    <text evidence="1">The sequence shown here is derived from an EMBL/GenBank/DDBJ whole genome shotgun (WGS) entry which is preliminary data.</text>
</comment>
<name>A0A176W8L5_MARPO</name>
<sequence length="140" mass="15972">MADALDAVIVEKLKRRVNASPIIALTIDDNTACDLTEYMFQEILFIKNGQRRSSQRWVGFKYHADACNSPGLRMLRVHDVRWLFVKGCLSNIITEYASIIGTLRDDMTSKDPNKKTKLAVEKLNAQFMEIDTMLGCRVLM</sequence>
<gene>
    <name evidence="1" type="ORF">AXG93_4831s1190</name>
</gene>
<proteinExistence type="predicted"/>
<dbReference type="Proteomes" id="UP000077202">
    <property type="component" value="Unassembled WGS sequence"/>
</dbReference>
<dbReference type="EMBL" id="LVLJ01001470">
    <property type="protein sequence ID" value="OAE29359.1"/>
    <property type="molecule type" value="Genomic_DNA"/>
</dbReference>
<organism evidence="1 2">
    <name type="scientific">Marchantia polymorpha subsp. ruderalis</name>
    <dbReference type="NCBI Taxonomy" id="1480154"/>
    <lineage>
        <taxon>Eukaryota</taxon>
        <taxon>Viridiplantae</taxon>
        <taxon>Streptophyta</taxon>
        <taxon>Embryophyta</taxon>
        <taxon>Marchantiophyta</taxon>
        <taxon>Marchantiopsida</taxon>
        <taxon>Marchantiidae</taxon>
        <taxon>Marchantiales</taxon>
        <taxon>Marchantiaceae</taxon>
        <taxon>Marchantia</taxon>
    </lineage>
</organism>
<reference evidence="1" key="1">
    <citation type="submission" date="2016-03" db="EMBL/GenBank/DDBJ databases">
        <title>Mechanisms controlling the formation of the plant cell surface in tip-growing cells are functionally conserved among land plants.</title>
        <authorList>
            <person name="Honkanen S."/>
            <person name="Jones V.A."/>
            <person name="Morieri G."/>
            <person name="Champion C."/>
            <person name="Hetherington A.J."/>
            <person name="Kelly S."/>
            <person name="Saint-Marcoux D."/>
            <person name="Proust H."/>
            <person name="Prescott H."/>
            <person name="Dolan L."/>
        </authorList>
    </citation>
    <scope>NUCLEOTIDE SEQUENCE [LARGE SCALE GENOMIC DNA]</scope>
    <source>
        <tissue evidence="1">Whole gametophyte</tissue>
    </source>
</reference>
<keyword evidence="2" id="KW-1185">Reference proteome</keyword>
<evidence type="ECO:0000313" key="2">
    <source>
        <dbReference type="Proteomes" id="UP000077202"/>
    </source>
</evidence>